<sequence length="72" mass="8177">MILTFLKYKPLHIADKKQCRGVSPVCDKALVFLVLKAEFSSHEQEVLKSAFVRGMANKKDVTEIAKRNKTVK</sequence>
<keyword evidence="2" id="KW-1185">Reference proteome</keyword>
<name>A0A9D4GQS7_DREPO</name>
<reference evidence="1" key="1">
    <citation type="journal article" date="2019" name="bioRxiv">
        <title>The Genome of the Zebra Mussel, Dreissena polymorpha: A Resource for Invasive Species Research.</title>
        <authorList>
            <person name="McCartney M.A."/>
            <person name="Auch B."/>
            <person name="Kono T."/>
            <person name="Mallez S."/>
            <person name="Zhang Y."/>
            <person name="Obille A."/>
            <person name="Becker A."/>
            <person name="Abrahante J.E."/>
            <person name="Garbe J."/>
            <person name="Badalamenti J.P."/>
            <person name="Herman A."/>
            <person name="Mangelson H."/>
            <person name="Liachko I."/>
            <person name="Sullivan S."/>
            <person name="Sone E.D."/>
            <person name="Koren S."/>
            <person name="Silverstein K.A.T."/>
            <person name="Beckman K.B."/>
            <person name="Gohl D.M."/>
        </authorList>
    </citation>
    <scope>NUCLEOTIDE SEQUENCE</scope>
    <source>
        <strain evidence="1">Duluth1</strain>
        <tissue evidence="1">Whole animal</tissue>
    </source>
</reference>
<protein>
    <submittedName>
        <fullName evidence="1">Uncharacterized protein</fullName>
    </submittedName>
</protein>
<evidence type="ECO:0000313" key="2">
    <source>
        <dbReference type="Proteomes" id="UP000828390"/>
    </source>
</evidence>
<dbReference type="Proteomes" id="UP000828390">
    <property type="component" value="Unassembled WGS sequence"/>
</dbReference>
<reference evidence="1" key="2">
    <citation type="submission" date="2020-11" db="EMBL/GenBank/DDBJ databases">
        <authorList>
            <person name="McCartney M.A."/>
            <person name="Auch B."/>
            <person name="Kono T."/>
            <person name="Mallez S."/>
            <person name="Becker A."/>
            <person name="Gohl D.M."/>
            <person name="Silverstein K.A.T."/>
            <person name="Koren S."/>
            <person name="Bechman K.B."/>
            <person name="Herman A."/>
            <person name="Abrahante J.E."/>
            <person name="Garbe J."/>
        </authorList>
    </citation>
    <scope>NUCLEOTIDE SEQUENCE</scope>
    <source>
        <strain evidence="1">Duluth1</strain>
        <tissue evidence="1">Whole animal</tissue>
    </source>
</reference>
<gene>
    <name evidence="1" type="ORF">DPMN_121581</name>
</gene>
<dbReference type="EMBL" id="JAIWYP010000005">
    <property type="protein sequence ID" value="KAH3819839.1"/>
    <property type="molecule type" value="Genomic_DNA"/>
</dbReference>
<comment type="caution">
    <text evidence="1">The sequence shown here is derived from an EMBL/GenBank/DDBJ whole genome shotgun (WGS) entry which is preliminary data.</text>
</comment>
<accession>A0A9D4GQS7</accession>
<evidence type="ECO:0000313" key="1">
    <source>
        <dbReference type="EMBL" id="KAH3819839.1"/>
    </source>
</evidence>
<organism evidence="1 2">
    <name type="scientific">Dreissena polymorpha</name>
    <name type="common">Zebra mussel</name>
    <name type="synonym">Mytilus polymorpha</name>
    <dbReference type="NCBI Taxonomy" id="45954"/>
    <lineage>
        <taxon>Eukaryota</taxon>
        <taxon>Metazoa</taxon>
        <taxon>Spiralia</taxon>
        <taxon>Lophotrochozoa</taxon>
        <taxon>Mollusca</taxon>
        <taxon>Bivalvia</taxon>
        <taxon>Autobranchia</taxon>
        <taxon>Heteroconchia</taxon>
        <taxon>Euheterodonta</taxon>
        <taxon>Imparidentia</taxon>
        <taxon>Neoheterodontei</taxon>
        <taxon>Myida</taxon>
        <taxon>Dreissenoidea</taxon>
        <taxon>Dreissenidae</taxon>
        <taxon>Dreissena</taxon>
    </lineage>
</organism>
<dbReference type="AlphaFoldDB" id="A0A9D4GQS7"/>
<proteinExistence type="predicted"/>